<dbReference type="Proteomes" id="UP000261003">
    <property type="component" value="Unassembled WGS sequence"/>
</dbReference>
<name>A0A3E4VX44_PHOVU</name>
<evidence type="ECO:0000313" key="2">
    <source>
        <dbReference type="Proteomes" id="UP000261003"/>
    </source>
</evidence>
<dbReference type="AlphaFoldDB" id="A0A3E4VX44"/>
<reference evidence="1 2" key="1">
    <citation type="submission" date="2018-08" db="EMBL/GenBank/DDBJ databases">
        <title>A genome reference for cultivated species of the human gut microbiota.</title>
        <authorList>
            <person name="Zou Y."/>
            <person name="Xue W."/>
            <person name="Luo G."/>
        </authorList>
    </citation>
    <scope>NUCLEOTIDE SEQUENCE [LARGE SCALE GENOMIC DNA]</scope>
    <source>
        <strain evidence="1 2">OM08-13BH</strain>
    </source>
</reference>
<protein>
    <submittedName>
        <fullName evidence="1">Uncharacterized protein</fullName>
    </submittedName>
</protein>
<dbReference type="EMBL" id="QSTG01000121">
    <property type="protein sequence ID" value="RGM34529.1"/>
    <property type="molecule type" value="Genomic_DNA"/>
</dbReference>
<evidence type="ECO:0000313" key="1">
    <source>
        <dbReference type="EMBL" id="RGM34529.1"/>
    </source>
</evidence>
<proteinExistence type="predicted"/>
<accession>A0A3E4VX44</accession>
<comment type="caution">
    <text evidence="1">The sequence shown here is derived from an EMBL/GenBank/DDBJ whole genome shotgun (WGS) entry which is preliminary data.</text>
</comment>
<sequence>MQADRQACMQPFALTSRYTTPSTSPKGDYLSVSILLLGSLGIGKRCFEIRSNSYFLNLFLDGLLISPEISKVSFELLKGFSVTPEKWKQQGMF</sequence>
<organism evidence="1 2">
    <name type="scientific">Phocaeicola vulgatus</name>
    <name type="common">Bacteroides vulgatus</name>
    <dbReference type="NCBI Taxonomy" id="821"/>
    <lineage>
        <taxon>Bacteria</taxon>
        <taxon>Pseudomonadati</taxon>
        <taxon>Bacteroidota</taxon>
        <taxon>Bacteroidia</taxon>
        <taxon>Bacteroidales</taxon>
        <taxon>Bacteroidaceae</taxon>
        <taxon>Phocaeicola</taxon>
    </lineage>
</organism>
<gene>
    <name evidence="1" type="ORF">DXC16_24975</name>
</gene>